<dbReference type="Proteomes" id="UP000620366">
    <property type="component" value="Unassembled WGS sequence"/>
</dbReference>
<dbReference type="InterPro" id="IPR014036">
    <property type="entry name" value="DeoR-like_C"/>
</dbReference>
<evidence type="ECO:0000259" key="3">
    <source>
        <dbReference type="PROSITE" id="PS51000"/>
    </source>
</evidence>
<dbReference type="InterPro" id="IPR001034">
    <property type="entry name" value="DeoR_HTH"/>
</dbReference>
<protein>
    <submittedName>
        <fullName evidence="4">DeoR/GlpR transcriptional regulator</fullName>
    </submittedName>
</protein>
<dbReference type="PRINTS" id="PR00037">
    <property type="entry name" value="HTHLACR"/>
</dbReference>
<dbReference type="EMBL" id="JACRSP010000004">
    <property type="protein sequence ID" value="MBC8536900.1"/>
    <property type="molecule type" value="Genomic_DNA"/>
</dbReference>
<evidence type="ECO:0000256" key="2">
    <source>
        <dbReference type="ARBA" id="ARBA00023163"/>
    </source>
</evidence>
<dbReference type="PANTHER" id="PTHR30363:SF44">
    <property type="entry name" value="AGA OPERON TRANSCRIPTIONAL REPRESSOR-RELATED"/>
    <property type="match status" value="1"/>
</dbReference>
<dbReference type="Pfam" id="PF00455">
    <property type="entry name" value="DeoRC"/>
    <property type="match status" value="1"/>
</dbReference>
<dbReference type="AlphaFoldDB" id="A0A926HVE3"/>
<keyword evidence="5" id="KW-1185">Reference proteome</keyword>
<dbReference type="InterPro" id="IPR037171">
    <property type="entry name" value="NagB/RpiA_transferase-like"/>
</dbReference>
<dbReference type="InterPro" id="IPR036388">
    <property type="entry name" value="WH-like_DNA-bd_sf"/>
</dbReference>
<dbReference type="SUPFAM" id="SSF46785">
    <property type="entry name" value="Winged helix' DNA-binding domain"/>
    <property type="match status" value="1"/>
</dbReference>
<comment type="caution">
    <text evidence="4">The sequence shown here is derived from an EMBL/GenBank/DDBJ whole genome shotgun (WGS) entry which is preliminary data.</text>
</comment>
<accession>A0A926HVE3</accession>
<dbReference type="RefSeq" id="WP_249300933.1">
    <property type="nucleotide sequence ID" value="NZ_JACRSP010000004.1"/>
</dbReference>
<gene>
    <name evidence="4" type="ORF">H8695_09390</name>
</gene>
<reference evidence="4" key="1">
    <citation type="submission" date="2020-08" db="EMBL/GenBank/DDBJ databases">
        <title>Genome public.</title>
        <authorList>
            <person name="Liu C."/>
            <person name="Sun Q."/>
        </authorList>
    </citation>
    <scope>NUCLEOTIDE SEQUENCE</scope>
    <source>
        <strain evidence="4">BX7</strain>
    </source>
</reference>
<sequence>MFRQERQERILQYINIHKRVTVKELAKIFKTSVVTIRSDITELDNNGLVVKMHGGAIAITDRYNLEIPSKNKARQNTAAKRSIGQLAAGLVEENDIVILDSGSTALEVAKHLRHKRITVITTDLQIGAFLASVNHGDITLIITGGTVEPNTYTQCGVETLSFLRRFHVNKLFLGCDALDPIKGMSNRTLIEAEIKRAMIEAAEQVIAVADSTKHNREVFVHVCDTDAIDILVTDKITKSNCEAFERIGVRVMTSNGAELSDRGGTNICWKE</sequence>
<evidence type="ECO:0000256" key="1">
    <source>
        <dbReference type="ARBA" id="ARBA00023015"/>
    </source>
</evidence>
<keyword evidence="1" id="KW-0805">Transcription regulation</keyword>
<dbReference type="PANTHER" id="PTHR30363">
    <property type="entry name" value="HTH-TYPE TRANSCRIPTIONAL REGULATOR SRLR-RELATED"/>
    <property type="match status" value="1"/>
</dbReference>
<feature type="domain" description="HTH deoR-type" evidence="3">
    <location>
        <begin position="3"/>
        <end position="58"/>
    </location>
</feature>
<dbReference type="SMART" id="SM00420">
    <property type="entry name" value="HTH_DEOR"/>
    <property type="match status" value="1"/>
</dbReference>
<proteinExistence type="predicted"/>
<dbReference type="Gene3D" id="1.10.10.10">
    <property type="entry name" value="Winged helix-like DNA-binding domain superfamily/Winged helix DNA-binding domain"/>
    <property type="match status" value="1"/>
</dbReference>
<dbReference type="Gene3D" id="3.40.50.1360">
    <property type="match status" value="1"/>
</dbReference>
<organism evidence="4 5">
    <name type="scientific">Feifania hominis</name>
    <dbReference type="NCBI Taxonomy" id="2763660"/>
    <lineage>
        <taxon>Bacteria</taxon>
        <taxon>Bacillati</taxon>
        <taxon>Bacillota</taxon>
        <taxon>Clostridia</taxon>
        <taxon>Eubacteriales</taxon>
        <taxon>Feifaniaceae</taxon>
        <taxon>Feifania</taxon>
    </lineage>
</organism>
<dbReference type="SMART" id="SM01134">
    <property type="entry name" value="DeoRC"/>
    <property type="match status" value="1"/>
</dbReference>
<dbReference type="InterPro" id="IPR036390">
    <property type="entry name" value="WH_DNA-bd_sf"/>
</dbReference>
<keyword evidence="2" id="KW-0804">Transcription</keyword>
<dbReference type="SUPFAM" id="SSF100950">
    <property type="entry name" value="NagB/RpiA/CoA transferase-like"/>
    <property type="match status" value="1"/>
</dbReference>
<name>A0A926HVE3_9FIRM</name>
<dbReference type="Pfam" id="PF08220">
    <property type="entry name" value="HTH_DeoR"/>
    <property type="match status" value="1"/>
</dbReference>
<dbReference type="GO" id="GO:0003700">
    <property type="term" value="F:DNA-binding transcription factor activity"/>
    <property type="evidence" value="ECO:0007669"/>
    <property type="project" value="InterPro"/>
</dbReference>
<dbReference type="PROSITE" id="PS51000">
    <property type="entry name" value="HTH_DEOR_2"/>
    <property type="match status" value="1"/>
</dbReference>
<evidence type="ECO:0000313" key="5">
    <source>
        <dbReference type="Proteomes" id="UP000620366"/>
    </source>
</evidence>
<evidence type="ECO:0000313" key="4">
    <source>
        <dbReference type="EMBL" id="MBC8536900.1"/>
    </source>
</evidence>
<dbReference type="InterPro" id="IPR050313">
    <property type="entry name" value="Carb_Metab_HTH_regulators"/>
</dbReference>